<accession>K5DK60</accession>
<dbReference type="AlphaFoldDB" id="K5DK60"/>
<evidence type="ECO:0000313" key="2">
    <source>
        <dbReference type="EMBL" id="EKK02828.1"/>
    </source>
</evidence>
<reference evidence="2 3" key="1">
    <citation type="journal article" date="2013" name="Mar. Genomics">
        <title>Expression of sulfatases in Rhodopirellula baltica and the diversity of sulfatases in the genus Rhodopirellula.</title>
        <authorList>
            <person name="Wegner C.E."/>
            <person name="Richter-Heitmann T."/>
            <person name="Klindworth A."/>
            <person name="Klockow C."/>
            <person name="Richter M."/>
            <person name="Achstetter T."/>
            <person name="Glockner F.O."/>
            <person name="Harder J."/>
        </authorList>
    </citation>
    <scope>NUCLEOTIDE SEQUENCE [LARGE SCALE GENOMIC DNA]</scope>
    <source>
        <strain evidence="2 3">SH28</strain>
    </source>
</reference>
<gene>
    <name evidence="2" type="ORF">RBSH_01849</name>
</gene>
<evidence type="ECO:0000256" key="1">
    <source>
        <dbReference type="SAM" id="MobiDB-lite"/>
    </source>
</evidence>
<dbReference type="EMBL" id="AMCW01000041">
    <property type="protein sequence ID" value="EKK02828.1"/>
    <property type="molecule type" value="Genomic_DNA"/>
</dbReference>
<proteinExistence type="predicted"/>
<comment type="caution">
    <text evidence="2">The sequence shown here is derived from an EMBL/GenBank/DDBJ whole genome shotgun (WGS) entry which is preliminary data.</text>
</comment>
<feature type="region of interest" description="Disordered" evidence="1">
    <location>
        <begin position="1"/>
        <end position="28"/>
    </location>
</feature>
<name>K5DK60_RHOBT</name>
<protein>
    <submittedName>
        <fullName evidence="2">Uncharacterized protein</fullName>
    </submittedName>
</protein>
<dbReference type="PATRIC" id="fig|993517.3.peg.2003"/>
<organism evidence="2 3">
    <name type="scientific">Rhodopirellula baltica SH28</name>
    <dbReference type="NCBI Taxonomy" id="993517"/>
    <lineage>
        <taxon>Bacteria</taxon>
        <taxon>Pseudomonadati</taxon>
        <taxon>Planctomycetota</taxon>
        <taxon>Planctomycetia</taxon>
        <taxon>Pirellulales</taxon>
        <taxon>Pirellulaceae</taxon>
        <taxon>Rhodopirellula</taxon>
    </lineage>
</organism>
<sequence>MRFQQSEELGRSGTRRRSGTRQEFRQCRSGTRQEFRRWGPAESLGDFRYFLCG</sequence>
<evidence type="ECO:0000313" key="3">
    <source>
        <dbReference type="Proteomes" id="UP000007993"/>
    </source>
</evidence>
<dbReference type="Proteomes" id="UP000007993">
    <property type="component" value="Unassembled WGS sequence"/>
</dbReference>